<comment type="caution">
    <text evidence="1">The sequence shown here is derived from an EMBL/GenBank/DDBJ whole genome shotgun (WGS) entry which is preliminary data.</text>
</comment>
<organism evidence="1 2">
    <name type="scientific">Trichonephila inaurata madagascariensis</name>
    <dbReference type="NCBI Taxonomy" id="2747483"/>
    <lineage>
        <taxon>Eukaryota</taxon>
        <taxon>Metazoa</taxon>
        <taxon>Ecdysozoa</taxon>
        <taxon>Arthropoda</taxon>
        <taxon>Chelicerata</taxon>
        <taxon>Arachnida</taxon>
        <taxon>Araneae</taxon>
        <taxon>Araneomorphae</taxon>
        <taxon>Entelegynae</taxon>
        <taxon>Araneoidea</taxon>
        <taxon>Nephilidae</taxon>
        <taxon>Trichonephila</taxon>
        <taxon>Trichonephila inaurata</taxon>
    </lineage>
</organism>
<gene>
    <name evidence="1" type="ORF">TNIN_272421</name>
</gene>
<proteinExistence type="predicted"/>
<sequence length="98" mass="11458">MWPASWDPTGLLSRSRIPYIVIQNLPVKGVNYKLMLNYSKRRLRHLGVDTVLILDYGKDIQMKEQAVKTGYERMLNRGRIFEKEAFDTFENTIAFSTC</sequence>
<dbReference type="Proteomes" id="UP000886998">
    <property type="component" value="Unassembled WGS sequence"/>
</dbReference>
<dbReference type="AlphaFoldDB" id="A0A8X6X3Y2"/>
<dbReference type="EMBL" id="BMAV01004926">
    <property type="protein sequence ID" value="GFY45584.1"/>
    <property type="molecule type" value="Genomic_DNA"/>
</dbReference>
<evidence type="ECO:0000313" key="1">
    <source>
        <dbReference type="EMBL" id="GFY45584.1"/>
    </source>
</evidence>
<accession>A0A8X6X3Y2</accession>
<name>A0A8X6X3Y2_9ARAC</name>
<dbReference type="OrthoDB" id="10454696at2759"/>
<keyword evidence="2" id="KW-1185">Reference proteome</keyword>
<reference evidence="1" key="1">
    <citation type="submission" date="2020-08" db="EMBL/GenBank/DDBJ databases">
        <title>Multicomponent nature underlies the extraordinary mechanical properties of spider dragline silk.</title>
        <authorList>
            <person name="Kono N."/>
            <person name="Nakamura H."/>
            <person name="Mori M."/>
            <person name="Yoshida Y."/>
            <person name="Ohtoshi R."/>
            <person name="Malay A.D."/>
            <person name="Moran D.A.P."/>
            <person name="Tomita M."/>
            <person name="Numata K."/>
            <person name="Arakawa K."/>
        </authorList>
    </citation>
    <scope>NUCLEOTIDE SEQUENCE</scope>
</reference>
<protein>
    <submittedName>
        <fullName evidence="1">Uncharacterized protein</fullName>
    </submittedName>
</protein>
<evidence type="ECO:0000313" key="2">
    <source>
        <dbReference type="Proteomes" id="UP000886998"/>
    </source>
</evidence>